<comment type="caution">
    <text evidence="2">The sequence shown here is derived from an EMBL/GenBank/DDBJ whole genome shotgun (WGS) entry which is preliminary data.</text>
</comment>
<protein>
    <recommendedName>
        <fullName evidence="4">Phage membrane protein</fullName>
    </recommendedName>
</protein>
<evidence type="ECO:0000313" key="2">
    <source>
        <dbReference type="EMBL" id="MDN7795865.1"/>
    </source>
</evidence>
<sequence length="55" mass="6239">MKRLLAFIERWIGPSSGYPVLSGLLFAAVIAICLPIVFCLIEWVIHWLPWPGDTK</sequence>
<dbReference type="EMBL" id="JAUJRV010000008">
    <property type="protein sequence ID" value="MDN7795865.1"/>
    <property type="molecule type" value="Genomic_DNA"/>
</dbReference>
<feature type="transmembrane region" description="Helical" evidence="1">
    <location>
        <begin position="20"/>
        <end position="45"/>
    </location>
</feature>
<dbReference type="Proteomes" id="UP001171620">
    <property type="component" value="Unassembled WGS sequence"/>
</dbReference>
<organism evidence="2 3">
    <name type="scientific">Burkholderia vietnamiensis</name>
    <dbReference type="NCBI Taxonomy" id="60552"/>
    <lineage>
        <taxon>Bacteria</taxon>
        <taxon>Pseudomonadati</taxon>
        <taxon>Pseudomonadota</taxon>
        <taxon>Betaproteobacteria</taxon>
        <taxon>Burkholderiales</taxon>
        <taxon>Burkholderiaceae</taxon>
        <taxon>Burkholderia</taxon>
        <taxon>Burkholderia cepacia complex</taxon>
    </lineage>
</organism>
<keyword evidence="1" id="KW-0472">Membrane</keyword>
<name>A0AAW7T0K0_BURVI</name>
<proteinExistence type="predicted"/>
<dbReference type="AlphaFoldDB" id="A0AAW7T0K0"/>
<reference evidence="2" key="1">
    <citation type="submission" date="2023-07" db="EMBL/GenBank/DDBJ databases">
        <title>A collection of bacterial strains from the Burkholderia cepacia Research Laboratory and Repository.</title>
        <authorList>
            <person name="Lipuma J."/>
            <person name="Spilker T."/>
            <person name="Caverly L."/>
        </authorList>
    </citation>
    <scope>NUCLEOTIDE SEQUENCE</scope>
    <source>
        <strain evidence="2">AU44268</strain>
    </source>
</reference>
<evidence type="ECO:0000313" key="3">
    <source>
        <dbReference type="Proteomes" id="UP001171620"/>
    </source>
</evidence>
<accession>A0AAW7T0K0</accession>
<keyword evidence="1" id="KW-0812">Transmembrane</keyword>
<keyword evidence="1" id="KW-1133">Transmembrane helix</keyword>
<evidence type="ECO:0000256" key="1">
    <source>
        <dbReference type="SAM" id="Phobius"/>
    </source>
</evidence>
<dbReference type="RefSeq" id="WP_301788510.1">
    <property type="nucleotide sequence ID" value="NZ_JAUJRV010000008.1"/>
</dbReference>
<gene>
    <name evidence="2" type="ORF">QZM33_13065</name>
</gene>
<evidence type="ECO:0008006" key="4">
    <source>
        <dbReference type="Google" id="ProtNLM"/>
    </source>
</evidence>